<dbReference type="PANTHER" id="PTHR43489">
    <property type="entry name" value="ISOMERASE"/>
    <property type="match status" value="1"/>
</dbReference>
<evidence type="ECO:0000313" key="3">
    <source>
        <dbReference type="EMBL" id="WIM69623.1"/>
    </source>
</evidence>
<gene>
    <name evidence="3" type="ORF">QP029_10305</name>
</gene>
<sequence>MITALNCSIGRDSFVDGLDAAVAMGLQDVELWWPFPDPDPTAGQIDDVVAQLRQRGLGLVALNMFGGDLAAGERGILHDRDLPEAHIDAIERFHDLTGVARFNLLLGRGGTVLTAAQLDRFAGVAGDVEKRFGGTVMVEPMSGTGDYPVRTVADAAPLLEHGGLLLDLYHLAVNDAVTLDVMPEHVQVADNPGRGAPGTGELPLADWVAQLRAGGYTGHVVGEWLP</sequence>
<dbReference type="InterPro" id="IPR050417">
    <property type="entry name" value="Sugar_Epim/Isomerase"/>
</dbReference>
<feature type="domain" description="Xylose isomerase-like TIM barrel" evidence="2">
    <location>
        <begin position="18"/>
        <end position="224"/>
    </location>
</feature>
<dbReference type="InterPro" id="IPR036237">
    <property type="entry name" value="Xyl_isomerase-like_sf"/>
</dbReference>
<organism evidence="3 4">
    <name type="scientific">Corynebacterium suedekumii</name>
    <dbReference type="NCBI Taxonomy" id="3049801"/>
    <lineage>
        <taxon>Bacteria</taxon>
        <taxon>Bacillati</taxon>
        <taxon>Actinomycetota</taxon>
        <taxon>Actinomycetes</taxon>
        <taxon>Mycobacteriales</taxon>
        <taxon>Corynebacteriaceae</taxon>
        <taxon>Corynebacterium</taxon>
    </lineage>
</organism>
<dbReference type="Gene3D" id="3.20.20.150">
    <property type="entry name" value="Divalent-metal-dependent TIM barrel enzymes"/>
    <property type="match status" value="1"/>
</dbReference>
<dbReference type="RefSeq" id="WP_284874217.1">
    <property type="nucleotide sequence ID" value="NZ_CP126970.1"/>
</dbReference>
<accession>A0ABY8VLS6</accession>
<keyword evidence="4" id="KW-1185">Reference proteome</keyword>
<dbReference type="PANTHER" id="PTHR43489:SF6">
    <property type="entry name" value="HYDROXYPYRUVATE ISOMERASE-RELATED"/>
    <property type="match status" value="1"/>
</dbReference>
<dbReference type="InterPro" id="IPR013022">
    <property type="entry name" value="Xyl_isomerase-like_TIM-brl"/>
</dbReference>
<evidence type="ECO:0000256" key="1">
    <source>
        <dbReference type="ARBA" id="ARBA00023235"/>
    </source>
</evidence>
<evidence type="ECO:0000259" key="2">
    <source>
        <dbReference type="Pfam" id="PF01261"/>
    </source>
</evidence>
<reference evidence="3 4" key="1">
    <citation type="submission" date="2023-05" db="EMBL/GenBank/DDBJ databases">
        <title>Corynebacterium suedekumii sp. nov. and Corynebacterium breve sp. nov. isolated from raw cow's milk.</title>
        <authorList>
            <person name="Baer M.K."/>
            <person name="Mehl L."/>
            <person name="Hellmuth R."/>
            <person name="Marke G."/>
            <person name="Lipski A."/>
        </authorList>
    </citation>
    <scope>NUCLEOTIDE SEQUENCE [LARGE SCALE GENOMIC DNA]</scope>
    <source>
        <strain evidence="3 4">LM112</strain>
    </source>
</reference>
<protein>
    <submittedName>
        <fullName evidence="3">TIM barrel protein</fullName>
    </submittedName>
</protein>
<dbReference type="EMBL" id="CP126970">
    <property type="protein sequence ID" value="WIM69623.1"/>
    <property type="molecule type" value="Genomic_DNA"/>
</dbReference>
<evidence type="ECO:0000313" key="4">
    <source>
        <dbReference type="Proteomes" id="UP001238805"/>
    </source>
</evidence>
<dbReference type="Proteomes" id="UP001238805">
    <property type="component" value="Chromosome"/>
</dbReference>
<dbReference type="SUPFAM" id="SSF51658">
    <property type="entry name" value="Xylose isomerase-like"/>
    <property type="match status" value="1"/>
</dbReference>
<proteinExistence type="predicted"/>
<dbReference type="Pfam" id="PF01261">
    <property type="entry name" value="AP_endonuc_2"/>
    <property type="match status" value="1"/>
</dbReference>
<name>A0ABY8VLS6_9CORY</name>
<keyword evidence="1" id="KW-0413">Isomerase</keyword>